<organism evidence="4 5">
    <name type="scientific">Stenotrophomonas ginsengisoli</name>
    <dbReference type="NCBI Taxonomy" id="336566"/>
    <lineage>
        <taxon>Bacteria</taxon>
        <taxon>Pseudomonadati</taxon>
        <taxon>Pseudomonadota</taxon>
        <taxon>Gammaproteobacteria</taxon>
        <taxon>Lysobacterales</taxon>
        <taxon>Lysobacteraceae</taxon>
        <taxon>Stenotrophomonas</taxon>
    </lineage>
</organism>
<name>A0A0R0DBQ1_9GAMM</name>
<evidence type="ECO:0000313" key="4">
    <source>
        <dbReference type="EMBL" id="KRG79291.1"/>
    </source>
</evidence>
<comment type="similarity">
    <text evidence="1">Belongs to the membrane fusion protein (MFP) (TC 8.A.1) family.</text>
</comment>
<feature type="domain" description="Multidrug resistance protein MdtA-like barrel-sandwich hybrid" evidence="2">
    <location>
        <begin position="44"/>
        <end position="225"/>
    </location>
</feature>
<accession>A0A0R0DBQ1</accession>
<dbReference type="EMBL" id="LDJM01000005">
    <property type="protein sequence ID" value="KRG79291.1"/>
    <property type="molecule type" value="Genomic_DNA"/>
</dbReference>
<sequence length="332" mass="35028">MKNANVVRMSITAVVVLLALLLAWLAWHHYMLSPWTRDARVRAEVVRIAPDVPGRVSQVLVQDNQMVEQGQLLYVIDPQPYELAVASARADLAAATAAARNAGASVAAASAGIAASAAEQQMRQQQAARRAGLGDLVSREARDDAAAQARAATAGLAQAQANRQAASAGQQQALASVEQASVALARAELELQRTQVRAPRAGTVTNLDVRQGDWASAGQARMALVGTQSMWVYAYFEETKLPAIHVGDVVDIQLMAGGTHLRGRVEGIATGIADAASPTADNLLADVQPTFNWIRLAQRIPVRVGIDPASMPEGTLLAAGMSASVRVLPTRN</sequence>
<dbReference type="Pfam" id="PF25963">
    <property type="entry name" value="Beta-barrel_AAEA"/>
    <property type="match status" value="1"/>
</dbReference>
<dbReference type="AlphaFoldDB" id="A0A0R0DBQ1"/>
<evidence type="ECO:0000259" key="3">
    <source>
        <dbReference type="Pfam" id="PF25963"/>
    </source>
</evidence>
<proteinExistence type="inferred from homology"/>
<gene>
    <name evidence="4" type="ORF">ABB30_01260</name>
</gene>
<evidence type="ECO:0000256" key="1">
    <source>
        <dbReference type="ARBA" id="ARBA00009477"/>
    </source>
</evidence>
<dbReference type="Proteomes" id="UP000050956">
    <property type="component" value="Unassembled WGS sequence"/>
</dbReference>
<dbReference type="Gene3D" id="2.40.30.170">
    <property type="match status" value="1"/>
</dbReference>
<feature type="domain" description="p-hydroxybenzoic acid efflux pump subunit AaeA-like beta-barrel" evidence="3">
    <location>
        <begin position="229"/>
        <end position="327"/>
    </location>
</feature>
<evidence type="ECO:0000313" key="5">
    <source>
        <dbReference type="Proteomes" id="UP000050956"/>
    </source>
</evidence>
<dbReference type="PANTHER" id="PTHR30367:SF12">
    <property type="entry name" value="P-HYDROXYBENZOIC ACID EFFLUX PUMP SUBUNIT AAEA"/>
    <property type="match status" value="1"/>
</dbReference>
<keyword evidence="5" id="KW-1185">Reference proteome</keyword>
<reference evidence="4 5" key="1">
    <citation type="submission" date="2015-05" db="EMBL/GenBank/DDBJ databases">
        <title>Genome sequencing and analysis of members of genus Stenotrophomonas.</title>
        <authorList>
            <person name="Patil P.P."/>
            <person name="Midha S."/>
            <person name="Patil P.B."/>
        </authorList>
    </citation>
    <scope>NUCLEOTIDE SEQUENCE [LARGE SCALE GENOMIC DNA]</scope>
    <source>
        <strain evidence="4 5">DSM 24757</strain>
    </source>
</reference>
<dbReference type="Pfam" id="PF25917">
    <property type="entry name" value="BSH_RND"/>
    <property type="match status" value="1"/>
</dbReference>
<evidence type="ECO:0000259" key="2">
    <source>
        <dbReference type="Pfam" id="PF25917"/>
    </source>
</evidence>
<dbReference type="Gene3D" id="2.40.50.100">
    <property type="match status" value="1"/>
</dbReference>
<dbReference type="PANTHER" id="PTHR30367">
    <property type="entry name" value="P-HYDROXYBENZOIC ACID EFFLUX PUMP SUBUNIT AAEA-RELATED"/>
    <property type="match status" value="1"/>
</dbReference>
<dbReference type="InterPro" id="IPR050393">
    <property type="entry name" value="MFP_Efflux_Pump"/>
</dbReference>
<dbReference type="STRING" id="336566.ABB30_01260"/>
<protein>
    <submittedName>
        <fullName evidence="4">Membrane protein</fullName>
    </submittedName>
</protein>
<comment type="caution">
    <text evidence="4">The sequence shown here is derived from an EMBL/GenBank/DDBJ whole genome shotgun (WGS) entry which is preliminary data.</text>
</comment>
<dbReference type="OrthoDB" id="9811754at2"/>
<dbReference type="InterPro" id="IPR058634">
    <property type="entry name" value="AaeA-lik-b-barrel"/>
</dbReference>
<dbReference type="RefSeq" id="WP_057636433.1">
    <property type="nucleotide sequence ID" value="NZ_LDJM01000005.1"/>
</dbReference>
<dbReference type="PATRIC" id="fig|336566.3.peg.2527"/>
<dbReference type="SUPFAM" id="SSF111369">
    <property type="entry name" value="HlyD-like secretion proteins"/>
    <property type="match status" value="2"/>
</dbReference>
<dbReference type="InterPro" id="IPR058625">
    <property type="entry name" value="MdtA-like_BSH"/>
</dbReference>